<reference evidence="2" key="1">
    <citation type="submission" date="2017-04" db="EMBL/GenBank/DDBJ databases">
        <authorList>
            <person name="Varghese N."/>
            <person name="Submissions S."/>
        </authorList>
    </citation>
    <scope>NUCLEOTIDE SEQUENCE [LARGE SCALE GENOMIC DNA]</scope>
    <source>
        <strain evidence="2">LMG 29540</strain>
    </source>
</reference>
<sequence length="55" mass="6174">MNARTAQKNTTHHENNRSPNYITMLIDITRLFTDCDRPFGLFAVLALIAVAGRLA</sequence>
<protein>
    <submittedName>
        <fullName evidence="1">Uncharacterized protein</fullName>
    </submittedName>
</protein>
<dbReference type="STRING" id="1515439.SAMN06265784_102743"/>
<name>A0A1X7JK42_9BURK</name>
<dbReference type="EMBL" id="FXAT01000002">
    <property type="protein sequence ID" value="SMG28273.1"/>
    <property type="molecule type" value="Genomic_DNA"/>
</dbReference>
<dbReference type="Proteomes" id="UP000193228">
    <property type="component" value="Unassembled WGS sequence"/>
</dbReference>
<keyword evidence="2" id="KW-1185">Reference proteome</keyword>
<gene>
    <name evidence="1" type="ORF">SAMN06265784_102743</name>
</gene>
<dbReference type="RefSeq" id="WP_167387456.1">
    <property type="nucleotide sequence ID" value="NZ_FXAT01000002.1"/>
</dbReference>
<dbReference type="AlphaFoldDB" id="A0A1X7JK42"/>
<organism evidence="1 2">
    <name type="scientific">Paraburkholderia susongensis</name>
    <dbReference type="NCBI Taxonomy" id="1515439"/>
    <lineage>
        <taxon>Bacteria</taxon>
        <taxon>Pseudomonadati</taxon>
        <taxon>Pseudomonadota</taxon>
        <taxon>Betaproteobacteria</taxon>
        <taxon>Burkholderiales</taxon>
        <taxon>Burkholderiaceae</taxon>
        <taxon>Paraburkholderia</taxon>
    </lineage>
</organism>
<accession>A0A1X7JK42</accession>
<proteinExistence type="predicted"/>
<evidence type="ECO:0000313" key="1">
    <source>
        <dbReference type="EMBL" id="SMG28273.1"/>
    </source>
</evidence>
<evidence type="ECO:0000313" key="2">
    <source>
        <dbReference type="Proteomes" id="UP000193228"/>
    </source>
</evidence>